<evidence type="ECO:0000313" key="10">
    <source>
        <dbReference type="EMBL" id="KPL59798.1"/>
    </source>
</evidence>
<dbReference type="Gene3D" id="3.30.1300.10">
    <property type="entry name" value="Pantoate-beta-alanine ligase, C-terminal domain"/>
    <property type="match status" value="1"/>
</dbReference>
<dbReference type="GO" id="GO:0004592">
    <property type="term" value="F:pantoate-beta-alanine ligase activity"/>
    <property type="evidence" value="ECO:0007669"/>
    <property type="project" value="UniProtKB-UniRule"/>
</dbReference>
<gene>
    <name evidence="9" type="primary">panC</name>
    <name evidence="10" type="ORF">AM506_10095</name>
</gene>
<dbReference type="GO" id="GO:0015940">
    <property type="term" value="P:pantothenate biosynthetic process"/>
    <property type="evidence" value="ECO:0007669"/>
    <property type="project" value="UniProtKB-UniRule"/>
</dbReference>
<comment type="subcellular location">
    <subcellularLocation>
        <location evidence="9">Cytoplasm</location>
    </subcellularLocation>
</comment>
<comment type="similarity">
    <text evidence="2 9">Belongs to the pantothenate synthetase family.</text>
</comment>
<evidence type="ECO:0000313" key="11">
    <source>
        <dbReference type="Proteomes" id="UP000050398"/>
    </source>
</evidence>
<accession>A0A0P6W323</accession>
<dbReference type="UniPathway" id="UPA00028">
    <property type="reaction ID" value="UER00005"/>
</dbReference>
<dbReference type="SUPFAM" id="SSF52374">
    <property type="entry name" value="Nucleotidylyl transferase"/>
    <property type="match status" value="1"/>
</dbReference>
<comment type="miscellaneous">
    <text evidence="9">The reaction proceeds by a bi uni uni bi ping pong mechanism.</text>
</comment>
<dbReference type="FunFam" id="3.40.50.620:FF:000013">
    <property type="entry name" value="Pantothenate synthetase"/>
    <property type="match status" value="1"/>
</dbReference>
<name>A0A0P6W323_9BACI</name>
<organism evidence="10 11">
    <name type="scientific">Rossellomorea vietnamensis</name>
    <dbReference type="NCBI Taxonomy" id="218284"/>
    <lineage>
        <taxon>Bacteria</taxon>
        <taxon>Bacillati</taxon>
        <taxon>Bacillota</taxon>
        <taxon>Bacilli</taxon>
        <taxon>Bacillales</taxon>
        <taxon>Bacillaceae</taxon>
        <taxon>Rossellomorea</taxon>
    </lineage>
</organism>
<comment type="function">
    <text evidence="9">Catalyzes the condensation of pantoate with beta-alanine in an ATP-dependent reaction via a pantoyl-adenylate intermediate.</text>
</comment>
<dbReference type="PANTHER" id="PTHR21299">
    <property type="entry name" value="CYTIDYLATE KINASE/PANTOATE-BETA-ALANINE LIGASE"/>
    <property type="match status" value="1"/>
</dbReference>
<evidence type="ECO:0000256" key="7">
    <source>
        <dbReference type="ARBA" id="ARBA00022840"/>
    </source>
</evidence>
<dbReference type="FunFam" id="3.30.1300.10:FF:000001">
    <property type="entry name" value="Pantothenate synthetase"/>
    <property type="match status" value="1"/>
</dbReference>
<comment type="pathway">
    <text evidence="1 9">Cofactor biosynthesis; (R)-pantothenate biosynthesis; (R)-pantothenate from (R)-pantoate and beta-alanine: step 1/1.</text>
</comment>
<evidence type="ECO:0000256" key="9">
    <source>
        <dbReference type="HAMAP-Rule" id="MF_00158"/>
    </source>
</evidence>
<dbReference type="RefSeq" id="WP_060672362.1">
    <property type="nucleotide sequence ID" value="NZ_LIXZ01000006.1"/>
</dbReference>
<dbReference type="EMBL" id="LIXZ01000006">
    <property type="protein sequence ID" value="KPL59798.1"/>
    <property type="molecule type" value="Genomic_DNA"/>
</dbReference>
<protein>
    <recommendedName>
        <fullName evidence="9">Pantothenate synthetase</fullName>
        <shortName evidence="9">PS</shortName>
        <ecNumber evidence="9">6.3.2.1</ecNumber>
    </recommendedName>
    <alternativeName>
        <fullName evidence="9">Pantoate--beta-alanine ligase</fullName>
    </alternativeName>
    <alternativeName>
        <fullName evidence="9">Pantoate-activating enzyme</fullName>
    </alternativeName>
</protein>
<keyword evidence="3 9" id="KW-0963">Cytoplasm</keyword>
<evidence type="ECO:0000256" key="1">
    <source>
        <dbReference type="ARBA" id="ARBA00004990"/>
    </source>
</evidence>
<dbReference type="InterPro" id="IPR003721">
    <property type="entry name" value="Pantoate_ligase"/>
</dbReference>
<keyword evidence="6 9" id="KW-0547">Nucleotide-binding</keyword>
<feature type="binding site" evidence="9">
    <location>
        <begin position="30"/>
        <end position="37"/>
    </location>
    <ligand>
        <name>ATP</name>
        <dbReference type="ChEBI" id="CHEBI:30616"/>
    </ligand>
</feature>
<dbReference type="Pfam" id="PF02569">
    <property type="entry name" value="Pantoate_ligase"/>
    <property type="match status" value="1"/>
</dbReference>
<dbReference type="AlphaFoldDB" id="A0A0P6W323"/>
<evidence type="ECO:0000256" key="5">
    <source>
        <dbReference type="ARBA" id="ARBA00022655"/>
    </source>
</evidence>
<dbReference type="PANTHER" id="PTHR21299:SF1">
    <property type="entry name" value="PANTOATE--BETA-ALANINE LIGASE"/>
    <property type="match status" value="1"/>
</dbReference>
<feature type="active site" description="Proton donor" evidence="9">
    <location>
        <position position="37"/>
    </location>
</feature>
<dbReference type="HAMAP" id="MF_00158">
    <property type="entry name" value="PanC"/>
    <property type="match status" value="1"/>
</dbReference>
<keyword evidence="4 9" id="KW-0436">Ligase</keyword>
<dbReference type="InterPro" id="IPR042176">
    <property type="entry name" value="Pantoate_ligase_C"/>
</dbReference>
<proteinExistence type="inferred from homology"/>
<sequence>MNVITKISDLRQSIESLKKKGKTIGFVPTMGFLHEGHLTLAKEARNHNEIVVMSIFVNPLQFGPNEDFDRYPRDVERDTELARMSGVDILFIPEAADMYRGSQSVTMRVKERVDVLCGRKREGHFDGVVTVLAKLFHLVQPTRAYFGQKDAQQVAVVEGMVSDYFFPVEIIRVPTVREEDGLAKSSRNVYLSQEERQVAPILYRSLKEAANRIEDGERTPSVITGEMYKIIQENTSGTIDYVEVYSYPELEEMKRLEGDIIIAIAVQFQQARLIDNIIIRVQPEEDYHV</sequence>
<dbReference type="Proteomes" id="UP000050398">
    <property type="component" value="Unassembled WGS sequence"/>
</dbReference>
<comment type="subunit">
    <text evidence="9">Homodimer.</text>
</comment>
<feature type="binding site" evidence="9">
    <location>
        <begin position="184"/>
        <end position="187"/>
    </location>
    <ligand>
        <name>ATP</name>
        <dbReference type="ChEBI" id="CHEBI:30616"/>
    </ligand>
</feature>
<feature type="binding site" evidence="9">
    <location>
        <position position="176"/>
    </location>
    <ligand>
        <name>ATP</name>
        <dbReference type="ChEBI" id="CHEBI:30616"/>
    </ligand>
</feature>
<dbReference type="CDD" id="cd00560">
    <property type="entry name" value="PanC"/>
    <property type="match status" value="1"/>
</dbReference>
<dbReference type="EC" id="6.3.2.1" evidence="9"/>
<evidence type="ECO:0000256" key="4">
    <source>
        <dbReference type="ARBA" id="ARBA00022598"/>
    </source>
</evidence>
<feature type="binding site" evidence="9">
    <location>
        <begin position="147"/>
        <end position="150"/>
    </location>
    <ligand>
        <name>ATP</name>
        <dbReference type="ChEBI" id="CHEBI:30616"/>
    </ligand>
</feature>
<feature type="binding site" evidence="9">
    <location>
        <position position="153"/>
    </location>
    <ligand>
        <name>(R)-pantoate</name>
        <dbReference type="ChEBI" id="CHEBI:15980"/>
    </ligand>
</feature>
<feature type="binding site" evidence="9">
    <location>
        <position position="61"/>
    </location>
    <ligand>
        <name>beta-alanine</name>
        <dbReference type="ChEBI" id="CHEBI:57966"/>
    </ligand>
</feature>
<evidence type="ECO:0000256" key="6">
    <source>
        <dbReference type="ARBA" id="ARBA00022741"/>
    </source>
</evidence>
<comment type="catalytic activity">
    <reaction evidence="8 9">
        <text>(R)-pantoate + beta-alanine + ATP = (R)-pantothenate + AMP + diphosphate + H(+)</text>
        <dbReference type="Rhea" id="RHEA:10912"/>
        <dbReference type="ChEBI" id="CHEBI:15378"/>
        <dbReference type="ChEBI" id="CHEBI:15980"/>
        <dbReference type="ChEBI" id="CHEBI:29032"/>
        <dbReference type="ChEBI" id="CHEBI:30616"/>
        <dbReference type="ChEBI" id="CHEBI:33019"/>
        <dbReference type="ChEBI" id="CHEBI:57966"/>
        <dbReference type="ChEBI" id="CHEBI:456215"/>
        <dbReference type="EC" id="6.3.2.1"/>
    </reaction>
</comment>
<dbReference type="PATRIC" id="fig|218284.4.peg.3686"/>
<evidence type="ECO:0000256" key="8">
    <source>
        <dbReference type="ARBA" id="ARBA00048258"/>
    </source>
</evidence>
<dbReference type="NCBIfam" id="TIGR00125">
    <property type="entry name" value="cyt_tran_rel"/>
    <property type="match status" value="1"/>
</dbReference>
<dbReference type="InterPro" id="IPR014729">
    <property type="entry name" value="Rossmann-like_a/b/a_fold"/>
</dbReference>
<dbReference type="GO" id="GO:0005524">
    <property type="term" value="F:ATP binding"/>
    <property type="evidence" value="ECO:0007669"/>
    <property type="project" value="UniProtKB-KW"/>
</dbReference>
<dbReference type="Gene3D" id="3.40.50.620">
    <property type="entry name" value="HUPs"/>
    <property type="match status" value="1"/>
</dbReference>
<dbReference type="OrthoDB" id="9773087at2"/>
<dbReference type="NCBIfam" id="TIGR00018">
    <property type="entry name" value="panC"/>
    <property type="match status" value="1"/>
</dbReference>
<dbReference type="GO" id="GO:0005829">
    <property type="term" value="C:cytosol"/>
    <property type="evidence" value="ECO:0007669"/>
    <property type="project" value="TreeGrafter"/>
</dbReference>
<keyword evidence="5 9" id="KW-0566">Pantothenate biosynthesis</keyword>
<keyword evidence="7 9" id="KW-0067">ATP-binding</keyword>
<evidence type="ECO:0000256" key="3">
    <source>
        <dbReference type="ARBA" id="ARBA00022490"/>
    </source>
</evidence>
<comment type="caution">
    <text evidence="10">The sequence shown here is derived from an EMBL/GenBank/DDBJ whole genome shotgun (WGS) entry which is preliminary data.</text>
</comment>
<dbReference type="InterPro" id="IPR004821">
    <property type="entry name" value="Cyt_trans-like"/>
</dbReference>
<evidence type="ECO:0000256" key="2">
    <source>
        <dbReference type="ARBA" id="ARBA00009256"/>
    </source>
</evidence>
<feature type="binding site" evidence="9">
    <location>
        <position position="61"/>
    </location>
    <ligand>
        <name>(R)-pantoate</name>
        <dbReference type="ChEBI" id="CHEBI:15980"/>
    </ligand>
</feature>
<reference evidence="10 11" key="1">
    <citation type="submission" date="2015-08" db="EMBL/GenBank/DDBJ databases">
        <title>Draft Genome Sequence of Bacillus vietnamensis UCD-SED5.</title>
        <authorList>
            <person name="Lee R.D."/>
            <person name="Jospin G."/>
            <person name="Lang J.M."/>
            <person name="Coil D.A."/>
            <person name="Eisen J.A."/>
        </authorList>
    </citation>
    <scope>NUCLEOTIDE SEQUENCE [LARGE SCALE GENOMIC DNA]</scope>
    <source>
        <strain evidence="10 11">UCD-SED5</strain>
    </source>
</reference>